<evidence type="ECO:0000313" key="2">
    <source>
        <dbReference type="EnsemblMetazoa" id="CLYHEMP020092.1"/>
    </source>
</evidence>
<evidence type="ECO:0000313" key="3">
    <source>
        <dbReference type="Proteomes" id="UP000594262"/>
    </source>
</evidence>
<keyword evidence="1" id="KW-0732">Signal</keyword>
<reference evidence="2" key="1">
    <citation type="submission" date="2021-01" db="UniProtKB">
        <authorList>
            <consortium name="EnsemblMetazoa"/>
        </authorList>
    </citation>
    <scope>IDENTIFICATION</scope>
</reference>
<feature type="chain" id="PRO_5029854867" evidence="1">
    <location>
        <begin position="27"/>
        <end position="110"/>
    </location>
</feature>
<name>A0A7M5XA28_9CNID</name>
<evidence type="ECO:0000256" key="1">
    <source>
        <dbReference type="SAM" id="SignalP"/>
    </source>
</evidence>
<feature type="signal peptide" evidence="1">
    <location>
        <begin position="1"/>
        <end position="26"/>
    </location>
</feature>
<accession>A0A7M5XA28</accession>
<proteinExistence type="predicted"/>
<protein>
    <submittedName>
        <fullName evidence="2">Uncharacterized protein</fullName>
    </submittedName>
</protein>
<organism evidence="2 3">
    <name type="scientific">Clytia hemisphaerica</name>
    <dbReference type="NCBI Taxonomy" id="252671"/>
    <lineage>
        <taxon>Eukaryota</taxon>
        <taxon>Metazoa</taxon>
        <taxon>Cnidaria</taxon>
        <taxon>Hydrozoa</taxon>
        <taxon>Hydroidolina</taxon>
        <taxon>Leptothecata</taxon>
        <taxon>Obeliida</taxon>
        <taxon>Clytiidae</taxon>
        <taxon>Clytia</taxon>
    </lineage>
</organism>
<keyword evidence="3" id="KW-1185">Reference proteome</keyword>
<sequence>MTKNGPALLILSIILLLGLLVTPINTLSLQREKDGKSAVNSDIAYVQCRKNAKAYYGQCRTLMIQHAEGITDSNELQKLYKVIPENMKCTYLWMQMKAKCQKDRQNAEKN</sequence>
<dbReference type="Proteomes" id="UP000594262">
    <property type="component" value="Unplaced"/>
</dbReference>
<dbReference type="EnsemblMetazoa" id="CLYHEMT020092.1">
    <property type="protein sequence ID" value="CLYHEMP020092.1"/>
    <property type="gene ID" value="CLYHEMG020092"/>
</dbReference>
<dbReference type="AlphaFoldDB" id="A0A7M5XA28"/>